<evidence type="ECO:0000313" key="1">
    <source>
        <dbReference type="EMBL" id="GAH39436.1"/>
    </source>
</evidence>
<gene>
    <name evidence="1" type="ORF">S03H2_11046</name>
</gene>
<dbReference type="AlphaFoldDB" id="X1F1D9"/>
<comment type="caution">
    <text evidence="1">The sequence shown here is derived from an EMBL/GenBank/DDBJ whole genome shotgun (WGS) entry which is preliminary data.</text>
</comment>
<sequence length="112" mass="13010">MSFEGLLDSTCKIMQETLGAADGIGGYAASSWGVLYPRVACRFESLPKMEEILGYDKKTTYPDYYLYLVYRSGIKEGMRIYYKGRQFEIKLDENWSEQDKYQQLSLTELARQ</sequence>
<dbReference type="Gene3D" id="2.40.10.270">
    <property type="entry name" value="Bacteriophage SPP1 head-tail adaptor protein"/>
    <property type="match status" value="1"/>
</dbReference>
<protein>
    <submittedName>
        <fullName evidence="1">Uncharacterized protein</fullName>
    </submittedName>
</protein>
<proteinExistence type="predicted"/>
<dbReference type="EMBL" id="BARU01005649">
    <property type="protein sequence ID" value="GAH39436.1"/>
    <property type="molecule type" value="Genomic_DNA"/>
</dbReference>
<reference evidence="1" key="1">
    <citation type="journal article" date="2014" name="Front. Microbiol.">
        <title>High frequency of phylogenetically diverse reductive dehalogenase-homologous genes in deep subseafloor sedimentary metagenomes.</title>
        <authorList>
            <person name="Kawai M."/>
            <person name="Futagami T."/>
            <person name="Toyoda A."/>
            <person name="Takaki Y."/>
            <person name="Nishi S."/>
            <person name="Hori S."/>
            <person name="Arai W."/>
            <person name="Tsubouchi T."/>
            <person name="Morono Y."/>
            <person name="Uchiyama I."/>
            <person name="Ito T."/>
            <person name="Fujiyama A."/>
            <person name="Inagaki F."/>
            <person name="Takami H."/>
        </authorList>
    </citation>
    <scope>NUCLEOTIDE SEQUENCE</scope>
    <source>
        <strain evidence="1">Expedition CK06-06</strain>
    </source>
</reference>
<organism evidence="1">
    <name type="scientific">marine sediment metagenome</name>
    <dbReference type="NCBI Taxonomy" id="412755"/>
    <lineage>
        <taxon>unclassified sequences</taxon>
        <taxon>metagenomes</taxon>
        <taxon>ecological metagenomes</taxon>
    </lineage>
</organism>
<dbReference type="InterPro" id="IPR038666">
    <property type="entry name" value="SSP1_head-tail_sf"/>
</dbReference>
<name>X1F1D9_9ZZZZ</name>
<accession>X1F1D9</accession>